<dbReference type="RefSeq" id="WP_009157049.1">
    <property type="nucleotide sequence ID" value="NZ_CM001439.1"/>
</dbReference>
<dbReference type="Proteomes" id="UP000004926">
    <property type="component" value="Chromosome"/>
</dbReference>
<evidence type="ECO:0000313" key="5">
    <source>
        <dbReference type="Proteomes" id="UP000004926"/>
    </source>
</evidence>
<dbReference type="STRING" id="882083.SacmaDRAFT_5559"/>
<dbReference type="AlphaFoldDB" id="H5XA15"/>
<evidence type="ECO:0000313" key="4">
    <source>
        <dbReference type="EMBL" id="EHR53675.1"/>
    </source>
</evidence>
<accession>H5XA15</accession>
<dbReference type="Pfam" id="PF02470">
    <property type="entry name" value="MlaD"/>
    <property type="match status" value="1"/>
</dbReference>
<sequence length="417" mass="43910">MTLTGKNKLLLVAFAIISVLAVGYAGAQYAGLDRLLGSRGYLVRVELASSGGIFANAEVTYRGVTVGKVRQLHLTDDGVTLDLDIGEDSPRIPADTDAVVANRSAVGEQYVDLRPRTGSGPYLREGSVITQDRTQTPVMPEQLLANLYDLVSSVDPESLGTVVDETYDAFAGAGPDLRRLLDSGSAFTEAAQRNLPQTKSLLANGRVVLDTQRDNGGRIRSIAQGLNDIAAELKQADPDLRTVIDEAPLLSAEVDEFLADSGTSASVVLANLLTTTQIATVRTDAVEQMMVALPVVSAFSKSVSSNGEGHIGFVVNFFNPPSCTKGYEGTQRRPANDTAEIPPNTEAYCAEPPGSPISVRGSQNAPYGGKPVEVPEPDQDAGEDGRPESRRSLPGLLETAPGSSERVGLDTLLGTGG</sequence>
<dbReference type="PANTHER" id="PTHR33371">
    <property type="entry name" value="INTERMEMBRANE PHOSPHOLIPID TRANSPORT SYSTEM BINDING PROTEIN MLAD-RELATED"/>
    <property type="match status" value="1"/>
</dbReference>
<dbReference type="InterPro" id="IPR005693">
    <property type="entry name" value="Mce"/>
</dbReference>
<dbReference type="Pfam" id="PF11887">
    <property type="entry name" value="Mce4_CUP1"/>
    <property type="match status" value="1"/>
</dbReference>
<reference evidence="4 5" key="1">
    <citation type="journal article" date="2012" name="Stand. Genomic Sci.">
        <title>Genome sequence of the ocean sediment bacterium Saccharomonospora marina type strain (XMU15(T)).</title>
        <authorList>
            <person name="Klenk H.P."/>
            <person name="Lu M."/>
            <person name="Lucas S."/>
            <person name="Lapidus A."/>
            <person name="Copeland A."/>
            <person name="Pitluck S."/>
            <person name="Goodwin L.A."/>
            <person name="Han C."/>
            <person name="Tapia R."/>
            <person name="Brambilla E.M."/>
            <person name="Potter G."/>
            <person name="Land M."/>
            <person name="Ivanova N."/>
            <person name="Rohde M."/>
            <person name="Goker M."/>
            <person name="Detter J.C."/>
            <person name="Li W.J."/>
            <person name="Kyrpides N.C."/>
            <person name="Woyke T."/>
        </authorList>
    </citation>
    <scope>NUCLEOTIDE SEQUENCE [LARGE SCALE GENOMIC DNA]</scope>
    <source>
        <strain evidence="4 5">XMU15</strain>
    </source>
</reference>
<dbReference type="EMBL" id="CM001439">
    <property type="protein sequence ID" value="EHR53675.1"/>
    <property type="molecule type" value="Genomic_DNA"/>
</dbReference>
<dbReference type="InterPro" id="IPR003399">
    <property type="entry name" value="Mce/MlaD"/>
</dbReference>
<organism evidence="4 5">
    <name type="scientific">Saccharomonospora marina XMU15</name>
    <dbReference type="NCBI Taxonomy" id="882083"/>
    <lineage>
        <taxon>Bacteria</taxon>
        <taxon>Bacillati</taxon>
        <taxon>Actinomycetota</taxon>
        <taxon>Actinomycetes</taxon>
        <taxon>Pseudonocardiales</taxon>
        <taxon>Pseudonocardiaceae</taxon>
        <taxon>Saccharomonospora</taxon>
    </lineage>
</organism>
<gene>
    <name evidence="4" type="ORF">SacmaDRAFT_5559</name>
</gene>
<proteinExistence type="predicted"/>
<dbReference type="InterPro" id="IPR052336">
    <property type="entry name" value="MlaD_Phospholipid_Transporter"/>
</dbReference>
<dbReference type="PANTHER" id="PTHR33371:SF16">
    <property type="entry name" value="MCE-FAMILY PROTEIN MCE3F"/>
    <property type="match status" value="1"/>
</dbReference>
<evidence type="ECO:0000259" key="3">
    <source>
        <dbReference type="Pfam" id="PF11887"/>
    </source>
</evidence>
<protein>
    <submittedName>
        <fullName evidence="4">Virulence factor Mce family protein</fullName>
    </submittedName>
</protein>
<dbReference type="InterPro" id="IPR024516">
    <property type="entry name" value="Mce_C"/>
</dbReference>
<name>H5XA15_9PSEU</name>
<dbReference type="GO" id="GO:0005576">
    <property type="term" value="C:extracellular region"/>
    <property type="evidence" value="ECO:0007669"/>
    <property type="project" value="TreeGrafter"/>
</dbReference>
<evidence type="ECO:0000259" key="2">
    <source>
        <dbReference type="Pfam" id="PF02470"/>
    </source>
</evidence>
<keyword evidence="5" id="KW-1185">Reference proteome</keyword>
<dbReference type="HOGENOM" id="CLU_032980_1_0_11"/>
<evidence type="ECO:0000256" key="1">
    <source>
        <dbReference type="SAM" id="MobiDB-lite"/>
    </source>
</evidence>
<feature type="domain" description="Mce/MlaD" evidence="2">
    <location>
        <begin position="39"/>
        <end position="115"/>
    </location>
</feature>
<dbReference type="NCBIfam" id="TIGR00996">
    <property type="entry name" value="Mtu_fam_mce"/>
    <property type="match status" value="1"/>
</dbReference>
<dbReference type="OrthoDB" id="4741753at2"/>
<feature type="region of interest" description="Disordered" evidence="1">
    <location>
        <begin position="325"/>
        <end position="417"/>
    </location>
</feature>
<feature type="domain" description="Mammalian cell entry C-terminal" evidence="3">
    <location>
        <begin position="122"/>
        <end position="291"/>
    </location>
</feature>
<dbReference type="eggNOG" id="COG1463">
    <property type="taxonomic scope" value="Bacteria"/>
</dbReference>